<sequence length="203" mass="23027">MKRQRGPSKAWKPEEPLEPETSPLQLYTGQGTKGVLCEWYLKEVGLDAEMIRLDRTLKEQRSDSFREVNPFMRLPTLVDGDLRLAESGAILLYLADKYGGLNTPEDRAVAAKWVFFGQTTLMDVFFVEDQTELQPDTLQALEEVVASRDYLIGSRFSVADAAVGHALRYIDLSFTKVNFSSYPSIQEYMKRINGRAAYQSART</sequence>
<dbReference type="Pfam" id="PF14497">
    <property type="entry name" value="GST_C_3"/>
    <property type="match status" value="1"/>
</dbReference>
<dbReference type="PROSITE" id="PS50404">
    <property type="entry name" value="GST_NTER"/>
    <property type="match status" value="1"/>
</dbReference>
<feature type="domain" description="GST N-terminal" evidence="3">
    <location>
        <begin position="21"/>
        <end position="102"/>
    </location>
</feature>
<keyword evidence="6" id="KW-1185">Reference proteome</keyword>
<proteinExistence type="inferred from homology"/>
<dbReference type="Proteomes" id="UP001465755">
    <property type="component" value="Unassembled WGS sequence"/>
</dbReference>
<dbReference type="PROSITE" id="PS50405">
    <property type="entry name" value="GST_CTER"/>
    <property type="match status" value="1"/>
</dbReference>
<dbReference type="SFLD" id="SFLDS00019">
    <property type="entry name" value="Glutathione_Transferase_(cytos"/>
    <property type="match status" value="1"/>
</dbReference>
<dbReference type="CDD" id="cd03046">
    <property type="entry name" value="GST_N_GTT1_like"/>
    <property type="match status" value="1"/>
</dbReference>
<dbReference type="PANTHER" id="PTHR44051:SF8">
    <property type="entry name" value="GLUTATHIONE S-TRANSFERASE GSTA"/>
    <property type="match status" value="1"/>
</dbReference>
<evidence type="ECO:0000259" key="4">
    <source>
        <dbReference type="PROSITE" id="PS50405"/>
    </source>
</evidence>
<reference evidence="5 6" key="1">
    <citation type="journal article" date="2024" name="Nat. Commun.">
        <title>Phylogenomics reveals the evolutionary origins of lichenization in chlorophyte algae.</title>
        <authorList>
            <person name="Puginier C."/>
            <person name="Libourel C."/>
            <person name="Otte J."/>
            <person name="Skaloud P."/>
            <person name="Haon M."/>
            <person name="Grisel S."/>
            <person name="Petersen M."/>
            <person name="Berrin J.G."/>
            <person name="Delaux P.M."/>
            <person name="Dal Grande F."/>
            <person name="Keller J."/>
        </authorList>
    </citation>
    <scope>NUCLEOTIDE SEQUENCE [LARGE SCALE GENOMIC DNA]</scope>
    <source>
        <strain evidence="5 6">SAG 2036</strain>
    </source>
</reference>
<feature type="domain" description="GST C-terminal" evidence="4">
    <location>
        <begin position="80"/>
        <end position="203"/>
    </location>
</feature>
<dbReference type="Gene3D" id="1.20.1050.10">
    <property type="match status" value="1"/>
</dbReference>
<dbReference type="SUPFAM" id="SSF47616">
    <property type="entry name" value="GST C-terminal domain-like"/>
    <property type="match status" value="1"/>
</dbReference>
<gene>
    <name evidence="5" type="ORF">WJX73_001854</name>
</gene>
<name>A0AAW1NUW6_9CHLO</name>
<dbReference type="InterPro" id="IPR036249">
    <property type="entry name" value="Thioredoxin-like_sf"/>
</dbReference>
<dbReference type="SUPFAM" id="SSF52833">
    <property type="entry name" value="Thioredoxin-like"/>
    <property type="match status" value="1"/>
</dbReference>
<evidence type="ECO:0000313" key="5">
    <source>
        <dbReference type="EMBL" id="KAK9793467.1"/>
    </source>
</evidence>
<dbReference type="InterPro" id="IPR004045">
    <property type="entry name" value="Glutathione_S-Trfase_N"/>
</dbReference>
<dbReference type="PANTHER" id="PTHR44051">
    <property type="entry name" value="GLUTATHIONE S-TRANSFERASE-RELATED"/>
    <property type="match status" value="1"/>
</dbReference>
<dbReference type="Pfam" id="PF02798">
    <property type="entry name" value="GST_N"/>
    <property type="match status" value="1"/>
</dbReference>
<dbReference type="InterPro" id="IPR010987">
    <property type="entry name" value="Glutathione-S-Trfase_C-like"/>
</dbReference>
<comment type="caution">
    <text evidence="5">The sequence shown here is derived from an EMBL/GenBank/DDBJ whole genome shotgun (WGS) entry which is preliminary data.</text>
</comment>
<evidence type="ECO:0000256" key="1">
    <source>
        <dbReference type="ARBA" id="ARBA00007409"/>
    </source>
</evidence>
<dbReference type="InterPro" id="IPR004046">
    <property type="entry name" value="GST_C"/>
</dbReference>
<comment type="similarity">
    <text evidence="1">Belongs to the GST superfamily.</text>
</comment>
<dbReference type="AlphaFoldDB" id="A0AAW1NUW6"/>
<accession>A0AAW1NUW6</accession>
<feature type="region of interest" description="Disordered" evidence="2">
    <location>
        <begin position="1"/>
        <end position="25"/>
    </location>
</feature>
<dbReference type="Gene3D" id="3.40.30.10">
    <property type="entry name" value="Glutaredoxin"/>
    <property type="match status" value="1"/>
</dbReference>
<evidence type="ECO:0000256" key="2">
    <source>
        <dbReference type="SAM" id="MobiDB-lite"/>
    </source>
</evidence>
<evidence type="ECO:0000313" key="6">
    <source>
        <dbReference type="Proteomes" id="UP001465755"/>
    </source>
</evidence>
<dbReference type="SFLD" id="SFLDG00358">
    <property type="entry name" value="Main_(cytGST)"/>
    <property type="match status" value="1"/>
</dbReference>
<dbReference type="EMBL" id="JALJOQ010000150">
    <property type="protein sequence ID" value="KAK9793467.1"/>
    <property type="molecule type" value="Genomic_DNA"/>
</dbReference>
<protein>
    <recommendedName>
        <fullName evidence="7">Glutathione S-transferase</fullName>
    </recommendedName>
</protein>
<evidence type="ECO:0000259" key="3">
    <source>
        <dbReference type="PROSITE" id="PS50404"/>
    </source>
</evidence>
<dbReference type="InterPro" id="IPR036282">
    <property type="entry name" value="Glutathione-S-Trfase_C_sf"/>
</dbReference>
<dbReference type="InterPro" id="IPR040079">
    <property type="entry name" value="Glutathione_S-Trfase"/>
</dbReference>
<evidence type="ECO:0008006" key="7">
    <source>
        <dbReference type="Google" id="ProtNLM"/>
    </source>
</evidence>
<organism evidence="5 6">
    <name type="scientific">Symbiochloris irregularis</name>
    <dbReference type="NCBI Taxonomy" id="706552"/>
    <lineage>
        <taxon>Eukaryota</taxon>
        <taxon>Viridiplantae</taxon>
        <taxon>Chlorophyta</taxon>
        <taxon>core chlorophytes</taxon>
        <taxon>Trebouxiophyceae</taxon>
        <taxon>Trebouxiales</taxon>
        <taxon>Trebouxiaceae</taxon>
        <taxon>Symbiochloris</taxon>
    </lineage>
</organism>